<proteinExistence type="predicted"/>
<dbReference type="Gene3D" id="3.40.50.300">
    <property type="entry name" value="P-loop containing nucleotide triphosphate hydrolases"/>
    <property type="match status" value="1"/>
</dbReference>
<evidence type="ECO:0000313" key="1">
    <source>
        <dbReference type="EMBL" id="GAA4101052.1"/>
    </source>
</evidence>
<organism evidence="1 2">
    <name type="scientific">Actinomadura miaoliensis</name>
    <dbReference type="NCBI Taxonomy" id="430685"/>
    <lineage>
        <taxon>Bacteria</taxon>
        <taxon>Bacillati</taxon>
        <taxon>Actinomycetota</taxon>
        <taxon>Actinomycetes</taxon>
        <taxon>Streptosporangiales</taxon>
        <taxon>Thermomonosporaceae</taxon>
        <taxon>Actinomadura</taxon>
    </lineage>
</organism>
<dbReference type="Proteomes" id="UP001500683">
    <property type="component" value="Unassembled WGS sequence"/>
</dbReference>
<dbReference type="InterPro" id="IPR027417">
    <property type="entry name" value="P-loop_NTPase"/>
</dbReference>
<protein>
    <recommendedName>
        <fullName evidence="3">CpsD/CapB family tyrosine-protein kinase</fullName>
    </recommendedName>
</protein>
<gene>
    <name evidence="1" type="ORF">GCM10022214_78270</name>
</gene>
<evidence type="ECO:0008006" key="3">
    <source>
        <dbReference type="Google" id="ProtNLM"/>
    </source>
</evidence>
<sequence length="266" mass="28551">MSLIALTSPGDAPGVTTSGFALALTWPERVLLAECSPGGGRLLRGYFQCHTPPDHGLWNLGLAAVHGPDIALRALWEQTLPLDEQRERLLLPGLNDPFVAVQLTAATWEVLAQTFTELPFTVLADVGPIVPELPFPVLRSSDLVLVVMRPTLAQVAAARSRLARLRQALGPSVPVGLCLIGDRPYTAGEVRAQLGDFAIVLKLPFDQRAAQVLSEGPDSERARRRIEAGLLLRQAGAVGRAAHRFATAQRRALHGVPGSVVEDSRP</sequence>
<comment type="caution">
    <text evidence="1">The sequence shown here is derived from an EMBL/GenBank/DDBJ whole genome shotgun (WGS) entry which is preliminary data.</text>
</comment>
<accession>A0ABP7WZR7</accession>
<dbReference type="RefSeq" id="WP_344957713.1">
    <property type="nucleotide sequence ID" value="NZ_BAAAZG010000061.1"/>
</dbReference>
<evidence type="ECO:0000313" key="2">
    <source>
        <dbReference type="Proteomes" id="UP001500683"/>
    </source>
</evidence>
<name>A0ABP7WZR7_9ACTN</name>
<dbReference type="SUPFAM" id="SSF52540">
    <property type="entry name" value="P-loop containing nucleoside triphosphate hydrolases"/>
    <property type="match status" value="1"/>
</dbReference>
<keyword evidence="2" id="KW-1185">Reference proteome</keyword>
<dbReference type="EMBL" id="BAAAZG010000061">
    <property type="protein sequence ID" value="GAA4101052.1"/>
    <property type="molecule type" value="Genomic_DNA"/>
</dbReference>
<reference evidence="2" key="1">
    <citation type="journal article" date="2019" name="Int. J. Syst. Evol. Microbiol.">
        <title>The Global Catalogue of Microorganisms (GCM) 10K type strain sequencing project: providing services to taxonomists for standard genome sequencing and annotation.</title>
        <authorList>
            <consortium name="The Broad Institute Genomics Platform"/>
            <consortium name="The Broad Institute Genome Sequencing Center for Infectious Disease"/>
            <person name="Wu L."/>
            <person name="Ma J."/>
        </authorList>
    </citation>
    <scope>NUCLEOTIDE SEQUENCE [LARGE SCALE GENOMIC DNA]</scope>
    <source>
        <strain evidence="2">JCM 16702</strain>
    </source>
</reference>